<keyword evidence="8" id="KW-0732">Signal</keyword>
<proteinExistence type="inferred from homology"/>
<dbReference type="GO" id="GO:0004122">
    <property type="term" value="F:cystathionine beta-synthase activity"/>
    <property type="evidence" value="ECO:0007669"/>
    <property type="project" value="UniProtKB-EC"/>
</dbReference>
<evidence type="ECO:0000256" key="7">
    <source>
        <dbReference type="SAM" id="MobiDB-lite"/>
    </source>
</evidence>
<dbReference type="InterPro" id="IPR001926">
    <property type="entry name" value="TrpB-like_PALP"/>
</dbReference>
<dbReference type="FunFam" id="3.40.50.1100:FF:000118">
    <property type="entry name" value="Related to CYS4-cystathionine beta-synthase"/>
    <property type="match status" value="1"/>
</dbReference>
<dbReference type="PROSITE" id="PS00901">
    <property type="entry name" value="CYS_SYNTHASE"/>
    <property type="match status" value="1"/>
</dbReference>
<dbReference type="Gene3D" id="3.40.50.1100">
    <property type="match status" value="2"/>
</dbReference>
<protein>
    <recommendedName>
        <fullName evidence="4">cystathionine beta-synthase</fullName>
        <ecNumber evidence="4">4.2.1.22</ecNumber>
    </recommendedName>
</protein>
<dbReference type="CDD" id="cd01561">
    <property type="entry name" value="CBS_like"/>
    <property type="match status" value="1"/>
</dbReference>
<evidence type="ECO:0000256" key="2">
    <source>
        <dbReference type="ARBA" id="ARBA00005003"/>
    </source>
</evidence>
<feature type="compositionally biased region" description="Basic and acidic residues" evidence="7">
    <location>
        <begin position="68"/>
        <end position="80"/>
    </location>
</feature>
<reference evidence="10" key="1">
    <citation type="submission" date="2016-01" db="EMBL/GenBank/DDBJ databases">
        <title>Reference transcriptome for the parasite Schistocephalus solidus: insights into the molecular evolution of parasitism.</title>
        <authorList>
            <person name="Hebert F.O."/>
            <person name="Grambauer S."/>
            <person name="Barber I."/>
            <person name="Landry C.R."/>
            <person name="Aubin-Horth N."/>
        </authorList>
    </citation>
    <scope>NUCLEOTIDE SEQUENCE</scope>
</reference>
<evidence type="ECO:0000256" key="1">
    <source>
        <dbReference type="ARBA" id="ARBA00001933"/>
    </source>
</evidence>
<comment type="catalytic activity">
    <reaction evidence="6">
        <text>L-homocysteine + L-serine = L,L-cystathionine + H2O</text>
        <dbReference type="Rhea" id="RHEA:10112"/>
        <dbReference type="ChEBI" id="CHEBI:15377"/>
        <dbReference type="ChEBI" id="CHEBI:33384"/>
        <dbReference type="ChEBI" id="CHEBI:58161"/>
        <dbReference type="ChEBI" id="CHEBI:58199"/>
        <dbReference type="EC" id="4.2.1.22"/>
    </reaction>
</comment>
<evidence type="ECO:0000256" key="3">
    <source>
        <dbReference type="ARBA" id="ARBA00007103"/>
    </source>
</evidence>
<feature type="chain" id="PRO_5006866713" description="cystathionine beta-synthase" evidence="8">
    <location>
        <begin position="20"/>
        <end position="508"/>
    </location>
</feature>
<dbReference type="EC" id="4.2.1.22" evidence="4"/>
<organism evidence="10">
    <name type="scientific">Schistocephalus solidus</name>
    <name type="common">Tapeworm</name>
    <dbReference type="NCBI Taxonomy" id="70667"/>
    <lineage>
        <taxon>Eukaryota</taxon>
        <taxon>Metazoa</taxon>
        <taxon>Spiralia</taxon>
        <taxon>Lophotrochozoa</taxon>
        <taxon>Platyhelminthes</taxon>
        <taxon>Cestoda</taxon>
        <taxon>Eucestoda</taxon>
        <taxon>Diphyllobothriidea</taxon>
        <taxon>Diphyllobothriidae</taxon>
        <taxon>Schistocephalus</taxon>
    </lineage>
</organism>
<evidence type="ECO:0000259" key="9">
    <source>
        <dbReference type="Pfam" id="PF00291"/>
    </source>
</evidence>
<gene>
    <name evidence="10" type="ORF">TR144748</name>
</gene>
<dbReference type="EMBL" id="GEEE01002927">
    <property type="protein sequence ID" value="JAP60298.1"/>
    <property type="molecule type" value="Transcribed_RNA"/>
</dbReference>
<feature type="region of interest" description="Disordered" evidence="7">
    <location>
        <begin position="58"/>
        <end position="80"/>
    </location>
</feature>
<dbReference type="InterPro" id="IPR050214">
    <property type="entry name" value="Cys_Synth/Cystath_Beta-Synth"/>
</dbReference>
<dbReference type="SUPFAM" id="SSF53686">
    <property type="entry name" value="Tryptophan synthase beta subunit-like PLP-dependent enzymes"/>
    <property type="match status" value="1"/>
</dbReference>
<dbReference type="InterPro" id="IPR001216">
    <property type="entry name" value="P-phosphate_BS"/>
</dbReference>
<feature type="non-terminal residue" evidence="10">
    <location>
        <position position="508"/>
    </location>
</feature>
<feature type="domain" description="Tryptophan synthase beta chain-like PALP" evidence="9">
    <location>
        <begin position="92"/>
        <end position="395"/>
    </location>
</feature>
<dbReference type="Pfam" id="PF00291">
    <property type="entry name" value="PALP"/>
    <property type="match status" value="1"/>
</dbReference>
<feature type="non-terminal residue" evidence="10">
    <location>
        <position position="1"/>
    </location>
</feature>
<evidence type="ECO:0000256" key="4">
    <source>
        <dbReference type="ARBA" id="ARBA00012041"/>
    </source>
</evidence>
<sequence length="508" mass="55982">SIAILKIFLTLRLIHYALNIFNHKLYPNQSEQVCFVAVFRLSHYWRFEMEDSGWNRPDRPSRCTFNPNDKDAVSPHHHEPLKRQPLISSSILDLVGNTGLVKLNNIVNQDDIKCEVLVKCEFLNPGGSVKDRIALRMVEEGERNGTFKPGDTLIEPTSGNTGIGLAMAAAVKGYRCIIVLPEKMSKEKCDVLRMLGAELVRTRTSACVEDADSHIRIAAKIKEELGPTAHIPDQYLNVFNPIAHYDQTAEEILEAVVDCHGSPQVDMVVLGAGTGGTATGIARKFKQRAPNCKIVCVDPVGSNLADDFLGPTSITGPYNVEGIGYDFVPTVFDRSVVDDWVRVDDKDAFEMARRLIRYEGLLCGGSSGSAMVGAFRAIKAAGLGKGHRVVVILPDSIRNYMSKFLTDEWMFANGYLSFPTAEPLTKSWFQSKIDELISACKLKPAQIVEHNFSVNLAISHTLGQLALVKKFDTVFGVFDPKAALMKLLSGTCSPSDSVADVCDKEFKK</sequence>
<accession>A0A0V0J5H1</accession>
<comment type="pathway">
    <text evidence="2">Amino-acid biosynthesis; L-cysteine biosynthesis; L-cysteine from L-homocysteine and L-serine: step 1/2.</text>
</comment>
<evidence type="ECO:0000313" key="10">
    <source>
        <dbReference type="EMBL" id="JAP60298.1"/>
    </source>
</evidence>
<dbReference type="FunFam" id="3.40.50.1100:FF:000003">
    <property type="entry name" value="Cystathionine beta-synthase"/>
    <property type="match status" value="1"/>
</dbReference>
<evidence type="ECO:0000256" key="5">
    <source>
        <dbReference type="ARBA" id="ARBA00022898"/>
    </source>
</evidence>
<evidence type="ECO:0000256" key="8">
    <source>
        <dbReference type="SAM" id="SignalP"/>
    </source>
</evidence>
<dbReference type="InterPro" id="IPR036052">
    <property type="entry name" value="TrpB-like_PALP_sf"/>
</dbReference>
<comment type="cofactor">
    <cofactor evidence="1">
        <name>pyridoxal 5'-phosphate</name>
        <dbReference type="ChEBI" id="CHEBI:597326"/>
    </cofactor>
</comment>
<comment type="similarity">
    <text evidence="3">Belongs to the cysteine synthase/cystathionine beta-synthase family.</text>
</comment>
<evidence type="ECO:0000256" key="6">
    <source>
        <dbReference type="ARBA" id="ARBA00047490"/>
    </source>
</evidence>
<dbReference type="AlphaFoldDB" id="A0A0V0J5H1"/>
<keyword evidence="5" id="KW-0663">Pyridoxal phosphate</keyword>
<dbReference type="GO" id="GO:0006535">
    <property type="term" value="P:cysteine biosynthetic process from serine"/>
    <property type="evidence" value="ECO:0007669"/>
    <property type="project" value="InterPro"/>
</dbReference>
<feature type="signal peptide" evidence="8">
    <location>
        <begin position="1"/>
        <end position="19"/>
    </location>
</feature>
<dbReference type="PANTHER" id="PTHR10314">
    <property type="entry name" value="CYSTATHIONINE BETA-SYNTHASE"/>
    <property type="match status" value="1"/>
</dbReference>
<name>A0A0V0J5H1_SCHSO</name>